<gene>
    <name evidence="1" type="ORF">BBJ29_006151</name>
</gene>
<proteinExistence type="predicted"/>
<accession>A0A421G2A4</accession>
<name>A0A421G2A4_9STRA</name>
<dbReference type="Proteomes" id="UP000284657">
    <property type="component" value="Unassembled WGS sequence"/>
</dbReference>
<protein>
    <submittedName>
        <fullName evidence="1">Uncharacterized protein</fullName>
    </submittedName>
</protein>
<sequence length="198" mass="23165">MLNRDDIPSDEDVEERNRVRVVPRTIYPGVRKVLFGMYNGKKYVMLDSLLKELVARRSTRSSSWTWSRATLHRVITNDMGFMHGSRPNYYKLVKEKQSIALQRLNYIQFICRYREQGQPIFYQDEMWATKSMIPAKVWLDEEGNSGMKVPPGTGMRSIVCHVGNGTGFVEGTELIFWRKNALQGYDYHTEMKFAVFFD</sequence>
<dbReference type="EMBL" id="MBAD02000976">
    <property type="protein sequence ID" value="RLN60378.1"/>
    <property type="molecule type" value="Genomic_DNA"/>
</dbReference>
<reference evidence="1 2" key="1">
    <citation type="submission" date="2018-07" db="EMBL/GenBank/DDBJ databases">
        <title>Genome sequencing of oomycete isolates from Chile give support for New Zealand origin for Phytophthora kernoviae and make available the first Nothophytophthora sp. genome.</title>
        <authorList>
            <person name="Studholme D.J."/>
            <person name="Sanfuentes E."/>
            <person name="Panda P."/>
            <person name="Hill R."/>
            <person name="Sambles C."/>
            <person name="Grant M."/>
            <person name="Williams N.M."/>
            <person name="Mcdougal R.L."/>
        </authorList>
    </citation>
    <scope>NUCLEOTIDE SEQUENCE [LARGE SCALE GENOMIC DNA]</scope>
    <source>
        <strain evidence="1">Chile7</strain>
    </source>
</reference>
<comment type="caution">
    <text evidence="1">The sequence shown here is derived from an EMBL/GenBank/DDBJ whole genome shotgun (WGS) entry which is preliminary data.</text>
</comment>
<evidence type="ECO:0000313" key="2">
    <source>
        <dbReference type="Proteomes" id="UP000284657"/>
    </source>
</evidence>
<evidence type="ECO:0000313" key="1">
    <source>
        <dbReference type="EMBL" id="RLN60378.1"/>
    </source>
</evidence>
<dbReference type="AlphaFoldDB" id="A0A421G2A4"/>
<organism evidence="1 2">
    <name type="scientific">Phytophthora kernoviae</name>
    <dbReference type="NCBI Taxonomy" id="325452"/>
    <lineage>
        <taxon>Eukaryota</taxon>
        <taxon>Sar</taxon>
        <taxon>Stramenopiles</taxon>
        <taxon>Oomycota</taxon>
        <taxon>Peronosporomycetes</taxon>
        <taxon>Peronosporales</taxon>
        <taxon>Peronosporaceae</taxon>
        <taxon>Phytophthora</taxon>
    </lineage>
</organism>